<proteinExistence type="predicted"/>
<reference evidence="1 2" key="1">
    <citation type="submission" date="2011-08" db="EMBL/GenBank/DDBJ databases">
        <authorList>
            <person name="Weinstock G."/>
            <person name="Sodergren E."/>
            <person name="Clifton S."/>
            <person name="Fulton L."/>
            <person name="Fulton B."/>
            <person name="Courtney L."/>
            <person name="Fronick C."/>
            <person name="Harrison M."/>
            <person name="Strong C."/>
            <person name="Farmer C."/>
            <person name="Delahaunty K."/>
            <person name="Markovic C."/>
            <person name="Hall O."/>
            <person name="Minx P."/>
            <person name="Tomlinson C."/>
            <person name="Mitreva M."/>
            <person name="Hou S."/>
            <person name="Chen J."/>
            <person name="Wollam A."/>
            <person name="Pepin K.H."/>
            <person name="Johnson M."/>
            <person name="Bhonagiri V."/>
            <person name="Zhang X."/>
            <person name="Suruliraj S."/>
            <person name="Warren W."/>
            <person name="Chinwalla A."/>
            <person name="Mardis E.R."/>
            <person name="Wilson R.K."/>
        </authorList>
    </citation>
    <scope>NUCLEOTIDE SEQUENCE [LARGE SCALE GENOMIC DNA]</scope>
    <source>
        <strain evidence="1 2">ATCC 29863</strain>
    </source>
</reference>
<dbReference type="PATRIC" id="fig|411475.3.peg.1686"/>
<dbReference type="AlphaFoldDB" id="G9YQZ7"/>
<dbReference type="EMBL" id="AGCK01000148">
    <property type="protein sequence ID" value="EHM50544.1"/>
    <property type="molecule type" value="Genomic_DNA"/>
</dbReference>
<gene>
    <name evidence="1" type="ORF">HMPREF0372_01939</name>
</gene>
<evidence type="ECO:0000313" key="1">
    <source>
        <dbReference type="EMBL" id="EHM50544.1"/>
    </source>
</evidence>
<protein>
    <submittedName>
        <fullName evidence="1">Uncharacterized protein</fullName>
    </submittedName>
</protein>
<comment type="caution">
    <text evidence="1">The sequence shown here is derived from an EMBL/GenBank/DDBJ whole genome shotgun (WGS) entry which is preliminary data.</text>
</comment>
<dbReference type="Proteomes" id="UP000004459">
    <property type="component" value="Unassembled WGS sequence"/>
</dbReference>
<organism evidence="1 2">
    <name type="scientific">Flavonifractor plautii ATCC 29863</name>
    <dbReference type="NCBI Taxonomy" id="411475"/>
    <lineage>
        <taxon>Bacteria</taxon>
        <taxon>Bacillati</taxon>
        <taxon>Bacillota</taxon>
        <taxon>Clostridia</taxon>
        <taxon>Eubacteriales</taxon>
        <taxon>Oscillospiraceae</taxon>
        <taxon>Flavonifractor</taxon>
    </lineage>
</organism>
<evidence type="ECO:0000313" key="2">
    <source>
        <dbReference type="Proteomes" id="UP000004459"/>
    </source>
</evidence>
<name>G9YQZ7_FLAPL</name>
<sequence>MLLLGCVHVWNEGLHGPPLSRPIWAGGTDTFPYGFSAPP</sequence>
<dbReference type="HOGENOM" id="CLU_3307697_0_0_9"/>
<accession>G9YQZ7</accession>